<name>A0ABY3RCN6_9BRAD</name>
<evidence type="ECO:0000313" key="3">
    <source>
        <dbReference type="Proteomes" id="UP001431010"/>
    </source>
</evidence>
<accession>A0ABY3RCN6</accession>
<dbReference type="EMBL" id="CP088156">
    <property type="protein sequence ID" value="UFZ04984.1"/>
    <property type="molecule type" value="Genomic_DNA"/>
</dbReference>
<dbReference type="Gene3D" id="3.30.70.1440">
    <property type="entry name" value="Multidrug efflux transporter AcrB pore domain"/>
    <property type="match status" value="1"/>
</dbReference>
<evidence type="ECO:0000256" key="1">
    <source>
        <dbReference type="SAM" id="Phobius"/>
    </source>
</evidence>
<feature type="transmembrane region" description="Helical" evidence="1">
    <location>
        <begin position="466"/>
        <end position="484"/>
    </location>
</feature>
<keyword evidence="1" id="KW-0472">Membrane</keyword>
<evidence type="ECO:0000313" key="2">
    <source>
        <dbReference type="EMBL" id="UFZ04984.1"/>
    </source>
</evidence>
<protein>
    <submittedName>
        <fullName evidence="2">Efflux RND transporter permease subunit</fullName>
    </submittedName>
</protein>
<dbReference type="Gene3D" id="3.30.70.1430">
    <property type="entry name" value="Multidrug efflux transporter AcrB pore domain"/>
    <property type="match status" value="2"/>
</dbReference>
<feature type="transmembrane region" description="Helical" evidence="1">
    <location>
        <begin position="959"/>
        <end position="978"/>
    </location>
</feature>
<dbReference type="Pfam" id="PF00873">
    <property type="entry name" value="ACR_tran"/>
    <property type="match status" value="1"/>
</dbReference>
<feature type="transmembrane region" description="Helical" evidence="1">
    <location>
        <begin position="531"/>
        <end position="551"/>
    </location>
</feature>
<dbReference type="PANTHER" id="PTHR32063">
    <property type="match status" value="1"/>
</dbReference>
<dbReference type="SUPFAM" id="SSF82866">
    <property type="entry name" value="Multidrug efflux transporter AcrB transmembrane domain"/>
    <property type="match status" value="2"/>
</dbReference>
<dbReference type="SUPFAM" id="SSF82714">
    <property type="entry name" value="Multidrug efflux transporter AcrB TolC docking domain, DN and DC subdomains"/>
    <property type="match status" value="2"/>
</dbReference>
<keyword evidence="1" id="KW-1133">Transmembrane helix</keyword>
<reference evidence="2" key="1">
    <citation type="journal article" date="2024" name="Antonie Van Leeuwenhoek">
        <title>Bradyrhizobium ontarionense sp. nov., a novel bacterial symbiont isolated from Aeschynomene indica (Indian jointvetch), harbours photosynthesis, nitrogen fixation and nitrous oxide (N2O) reductase genes.</title>
        <authorList>
            <person name="Bromfield E.S.P."/>
            <person name="Cloutier S."/>
        </authorList>
    </citation>
    <scope>NUCLEOTIDE SEQUENCE</scope>
    <source>
        <strain evidence="2">A19</strain>
    </source>
</reference>
<feature type="transmembrane region" description="Helical" evidence="1">
    <location>
        <begin position="860"/>
        <end position="879"/>
    </location>
</feature>
<dbReference type="InterPro" id="IPR001036">
    <property type="entry name" value="Acrflvin-R"/>
</dbReference>
<keyword evidence="3" id="KW-1185">Reference proteome</keyword>
<feature type="transmembrane region" description="Helical" evidence="1">
    <location>
        <begin position="337"/>
        <end position="356"/>
    </location>
</feature>
<keyword evidence="1" id="KW-0812">Transmembrane</keyword>
<feature type="transmembrane region" description="Helical" evidence="1">
    <location>
        <begin position="363"/>
        <end position="384"/>
    </location>
</feature>
<gene>
    <name evidence="2" type="ORF">LQG66_01295</name>
</gene>
<proteinExistence type="predicted"/>
<feature type="transmembrane region" description="Helical" evidence="1">
    <location>
        <begin position="434"/>
        <end position="460"/>
    </location>
</feature>
<dbReference type="RefSeq" id="WP_231322546.1">
    <property type="nucleotide sequence ID" value="NZ_CP088156.1"/>
</dbReference>
<feature type="transmembrane region" description="Helical" evidence="1">
    <location>
        <begin position="990"/>
        <end position="1016"/>
    </location>
</feature>
<dbReference type="Gene3D" id="3.30.70.1320">
    <property type="entry name" value="Multidrug efflux transporter AcrB pore domain like"/>
    <property type="match status" value="1"/>
</dbReference>
<sequence>MNGGGISAPFIKYPIGTSLLMAGILFIGLVAYPLLPVAPLPQVDFPTIQVTANLPGGSPETMATSVAQPLERQFAQIPGIAQMTSTSYLGTAAITIQFDLNRNIDGAANDVQGAINAASGQLPKNLPSPPTYRKVNPADSPILLLSATSETLPLTTVSDAVDAGLAQQISQIAGVAQVIIGGQQKPSIRIQIDPAKLVAKGLSMEDVRSQIAITTVDAPKGNIDGERRAYTIYANDQLTESKDWNDVIIAYRNGGPLRIRDIGKAVTAAEDAKQAAWANGQRGVFLVIFKQPGANVIETVDRIKSLLPRLVAAIPPAIKIDLISDRTTTIRAAVEDVQFTLILTIFLVVMVIFVFLRSFWATVIPTITVPLALLGACAMMWGVGYTLDNLSLMALTIAVGFVVDDAIVMLENISRYVEEGESPMAAAYKGAKEIGFTIVSISISLVAVLIPLLLMGGIIGRLFREFAVTLAMTIFVSMIVSLTLTPMMASRFLRNEHAAQHGKFYQWSEAAFDALLRAYEKGLDLALRWRLVTLMVFFATLGLSVYLFILIPKGFFPQQDVGLITATSEASQDISFQAMQSRQEALAKIVMADHDVASIAMNIGGSGRAGNNGNMFITLKPREERSATAQQIIARLRPQLEKVEGARLYMQAAQDIRLGGRPSRTQFEFTLQDPNVAELNEWAPKVLEKMRSLPQLRDVATDQQADGTTVQLVINRDTASRYGISPQLIDDTLYDAFGQRQVAQYFTQLNSYRVILEILPELQGNLDTLNKLYVKSPTTGDQVPLSTFASWTTVPVRPLSISHQGQFPSITISFNLAQGIALGQATDAVQRAMVEIGAPSTLNSSFQGTAQAFQQSLSTVPLLILAALVVVYLILGILYESYIHPITILSTLPSAGVGALAILMAFGYDFSLIALIGVILLIGIVKKNGIMMVDFAIAAERDQHLAPEQSIRQAALLRFRPIMMTTMAALLGGVPLMLGNGTGSEIRQPLGYAMVGGLIVSQMLTLFTTPVIYLYLDKVNNAFSRWGRAHIDHETDTAAPDPVKEAAE</sequence>
<dbReference type="Proteomes" id="UP001431010">
    <property type="component" value="Chromosome"/>
</dbReference>
<dbReference type="Gene3D" id="3.30.2090.10">
    <property type="entry name" value="Multidrug efflux transporter AcrB TolC docking domain, DN and DC subdomains"/>
    <property type="match status" value="2"/>
</dbReference>
<dbReference type="SUPFAM" id="SSF82693">
    <property type="entry name" value="Multidrug efflux transporter AcrB pore domain, PN1, PN2, PC1 and PC2 subdomains"/>
    <property type="match status" value="4"/>
</dbReference>
<dbReference type="PRINTS" id="PR00702">
    <property type="entry name" value="ACRIFLAVINRP"/>
</dbReference>
<dbReference type="Gene3D" id="1.20.1640.10">
    <property type="entry name" value="Multidrug efflux transporter AcrB transmembrane domain"/>
    <property type="match status" value="2"/>
</dbReference>
<feature type="transmembrane region" description="Helical" evidence="1">
    <location>
        <begin position="12"/>
        <end position="35"/>
    </location>
</feature>
<organism evidence="2 3">
    <name type="scientific">Bradyrhizobium ontarionense</name>
    <dbReference type="NCBI Taxonomy" id="2898149"/>
    <lineage>
        <taxon>Bacteria</taxon>
        <taxon>Pseudomonadati</taxon>
        <taxon>Pseudomonadota</taxon>
        <taxon>Alphaproteobacteria</taxon>
        <taxon>Hyphomicrobiales</taxon>
        <taxon>Nitrobacteraceae</taxon>
        <taxon>Bradyrhizobium</taxon>
    </lineage>
</organism>
<dbReference type="InterPro" id="IPR027463">
    <property type="entry name" value="AcrB_DN_DC_subdom"/>
</dbReference>
<dbReference type="PANTHER" id="PTHR32063:SF30">
    <property type="entry name" value="ACRB_ACRD_ACRF FAMILY PROTEIN"/>
    <property type="match status" value="1"/>
</dbReference>